<evidence type="ECO:0000259" key="4">
    <source>
        <dbReference type="Pfam" id="PF12705"/>
    </source>
</evidence>
<evidence type="ECO:0000256" key="1">
    <source>
        <dbReference type="ARBA" id="ARBA00022763"/>
    </source>
</evidence>
<keyword evidence="3" id="KW-0234">DNA repair</keyword>
<dbReference type="GO" id="GO:0006281">
    <property type="term" value="P:DNA repair"/>
    <property type="evidence" value="ECO:0007669"/>
    <property type="project" value="UniProtKB-KW"/>
</dbReference>
<keyword evidence="6" id="KW-1185">Reference proteome</keyword>
<protein>
    <submittedName>
        <fullName evidence="5">PD-(D/E)XK nuclease family protein</fullName>
    </submittedName>
</protein>
<dbReference type="InterPro" id="IPR011604">
    <property type="entry name" value="PDDEXK-like_dom_sf"/>
</dbReference>
<dbReference type="Pfam" id="PF12705">
    <property type="entry name" value="PDDEXK_1"/>
    <property type="match status" value="1"/>
</dbReference>
<proteinExistence type="predicted"/>
<dbReference type="InterPro" id="IPR011335">
    <property type="entry name" value="Restrct_endonuc-II-like"/>
</dbReference>
<dbReference type="SUPFAM" id="SSF52980">
    <property type="entry name" value="Restriction endonuclease-like"/>
    <property type="match status" value="1"/>
</dbReference>
<accession>A0A7M1QS85</accession>
<keyword evidence="2" id="KW-0067">ATP-binding</keyword>
<evidence type="ECO:0000256" key="2">
    <source>
        <dbReference type="ARBA" id="ARBA00022806"/>
    </source>
</evidence>
<evidence type="ECO:0000313" key="6">
    <source>
        <dbReference type="Proteomes" id="UP000595053"/>
    </source>
</evidence>
<dbReference type="GO" id="GO:0004386">
    <property type="term" value="F:helicase activity"/>
    <property type="evidence" value="ECO:0007669"/>
    <property type="project" value="UniProtKB-KW"/>
</dbReference>
<feature type="domain" description="PD-(D/E)XK endonuclease-like" evidence="4">
    <location>
        <begin position="7"/>
        <end position="251"/>
    </location>
</feature>
<dbReference type="RefSeq" id="WP_197550568.1">
    <property type="nucleotide sequence ID" value="NZ_CP063213.1"/>
</dbReference>
<keyword evidence="2" id="KW-0347">Helicase</keyword>
<organism evidence="5 6">
    <name type="scientific">Trueperella pecoris</name>
    <dbReference type="NCBI Taxonomy" id="2733571"/>
    <lineage>
        <taxon>Bacteria</taxon>
        <taxon>Bacillati</taxon>
        <taxon>Actinomycetota</taxon>
        <taxon>Actinomycetes</taxon>
        <taxon>Actinomycetales</taxon>
        <taxon>Actinomycetaceae</taxon>
        <taxon>Trueperella</taxon>
    </lineage>
</organism>
<sequence>MKRHAALSPSRANDFKSCPLKFRFRTIDKMEEPPSLEALRGTLVHSVLEHLFDAPPLDRTPDHAQDLLEPRWRAHVDKAPETEGLFESEQAIAEWLGSARTLIANYFKLENPAFLQPAAREEFINAVLPSGLAIRGIIDRLDRAPNGQLRVVDYKTGKSPSPRFQNEAIFQMRFYAAALYYAEDTLPARTQLIYLKDGRVLTYDPVPLDVDGLTMELDALWSAIRSRIDSGAFEAKKGPLCQWCHFQSICPAFGNKAPEMDGEGAAQLLTAQVGAKP</sequence>
<evidence type="ECO:0000256" key="3">
    <source>
        <dbReference type="ARBA" id="ARBA00023204"/>
    </source>
</evidence>
<dbReference type="InterPro" id="IPR038726">
    <property type="entry name" value="PDDEXK_AddAB-type"/>
</dbReference>
<dbReference type="Gene3D" id="3.90.320.10">
    <property type="match status" value="1"/>
</dbReference>
<reference evidence="5 6" key="1">
    <citation type="submission" date="2020-10" db="EMBL/GenBank/DDBJ databases">
        <title>Trueperella pecoris sp. nov. isolated from bovine and porcine specimens.</title>
        <authorList>
            <person name="Schoenecker L."/>
            <person name="Schnydrig P."/>
            <person name="Brodard I."/>
            <person name="Thomann A."/>
            <person name="Hemphill A."/>
            <person name="Rodriguez-Campos S."/>
            <person name="Perreten V."/>
            <person name="Jores J."/>
            <person name="Kittl S."/>
        </authorList>
    </citation>
    <scope>NUCLEOTIDE SEQUENCE [LARGE SCALE GENOMIC DNA]</scope>
    <source>
        <strain evidence="5 6">15A0121</strain>
    </source>
</reference>
<dbReference type="EMBL" id="CP063213">
    <property type="protein sequence ID" value="QOR44718.1"/>
    <property type="molecule type" value="Genomic_DNA"/>
</dbReference>
<dbReference type="AlphaFoldDB" id="A0A7M1QS85"/>
<gene>
    <name evidence="5" type="ORF">INS88_05235</name>
</gene>
<dbReference type="Proteomes" id="UP000595053">
    <property type="component" value="Chromosome"/>
</dbReference>
<name>A0A7M1QS85_9ACTO</name>
<keyword evidence="2" id="KW-0378">Hydrolase</keyword>
<keyword evidence="2" id="KW-0547">Nucleotide-binding</keyword>
<keyword evidence="1" id="KW-0227">DNA damage</keyword>
<evidence type="ECO:0000313" key="5">
    <source>
        <dbReference type="EMBL" id="QOR44718.1"/>
    </source>
</evidence>